<feature type="transmembrane region" description="Helical" evidence="1">
    <location>
        <begin position="15"/>
        <end position="33"/>
    </location>
</feature>
<feature type="transmembrane region" description="Helical" evidence="1">
    <location>
        <begin position="89"/>
        <end position="109"/>
    </location>
</feature>
<comment type="caution">
    <text evidence="2">The sequence shown here is derived from an EMBL/GenBank/DDBJ whole genome shotgun (WGS) entry which is preliminary data.</text>
</comment>
<accession>A0AAW8LMT2</accession>
<gene>
    <name evidence="2" type="ORF">J2X86_002034</name>
</gene>
<evidence type="ECO:0008006" key="4">
    <source>
        <dbReference type="Google" id="ProtNLM"/>
    </source>
</evidence>
<keyword evidence="1" id="KW-1133">Transmembrane helix</keyword>
<feature type="transmembrane region" description="Helical" evidence="1">
    <location>
        <begin position="40"/>
        <end position="58"/>
    </location>
</feature>
<organism evidence="2 3">
    <name type="scientific">Acinetobacter lwoffii</name>
    <dbReference type="NCBI Taxonomy" id="28090"/>
    <lineage>
        <taxon>Bacteria</taxon>
        <taxon>Pseudomonadati</taxon>
        <taxon>Pseudomonadota</taxon>
        <taxon>Gammaproteobacteria</taxon>
        <taxon>Moraxellales</taxon>
        <taxon>Moraxellaceae</taxon>
        <taxon>Acinetobacter</taxon>
    </lineage>
</organism>
<proteinExistence type="predicted"/>
<sequence length="113" mass="12830">MQLARITEQQLNHETYAYFVIVFAVLVCCFIGIATRPIEYLALLWPANAALLALFLRFPHLNNLGGWLGAFSAFMFADLVTGNSLLQSLFLTLSNLISTIVSIFFIRYFKINY</sequence>
<dbReference type="Proteomes" id="UP001262767">
    <property type="component" value="Unassembled WGS sequence"/>
</dbReference>
<dbReference type="EMBL" id="JAVDSC010000008">
    <property type="protein sequence ID" value="MDR6629982.1"/>
    <property type="molecule type" value="Genomic_DNA"/>
</dbReference>
<reference evidence="2" key="1">
    <citation type="submission" date="2023-07" db="EMBL/GenBank/DDBJ databases">
        <title>Sorghum-associated microbial communities from plants grown in Nebraska, USA.</title>
        <authorList>
            <person name="Schachtman D."/>
        </authorList>
    </citation>
    <scope>NUCLEOTIDE SEQUENCE</scope>
    <source>
        <strain evidence="2">BE44</strain>
    </source>
</reference>
<evidence type="ECO:0000256" key="1">
    <source>
        <dbReference type="SAM" id="Phobius"/>
    </source>
</evidence>
<keyword evidence="1" id="KW-0472">Membrane</keyword>
<name>A0AAW8LMT2_ACILW</name>
<evidence type="ECO:0000313" key="3">
    <source>
        <dbReference type="Proteomes" id="UP001262767"/>
    </source>
</evidence>
<evidence type="ECO:0000313" key="2">
    <source>
        <dbReference type="EMBL" id="MDR6629982.1"/>
    </source>
</evidence>
<protein>
    <recommendedName>
        <fullName evidence="4">Diguanylate cyclase</fullName>
    </recommendedName>
</protein>
<keyword evidence="1" id="KW-0812">Transmembrane</keyword>
<dbReference type="AlphaFoldDB" id="A0AAW8LMT2"/>